<accession>A0A7S1FWB2</accession>
<dbReference type="AlphaFoldDB" id="A0A7S1FWB2"/>
<evidence type="ECO:0000256" key="1">
    <source>
        <dbReference type="SAM" id="MobiDB-lite"/>
    </source>
</evidence>
<name>A0A7S1FWB2_9STRA</name>
<sequence>MYNINNDTVLPFPPTATSSTSSSSSVASVDPAATSPPIHRRPNAILSPSERRAKNELKRRLRYRRKVSKLETRIRHARSRKDPVVEESTRRELENILKTWREEGGGEKDKRETDECGTLVGGCSTTSNCDVEGGDLKKIEAIKISVLEIFHALFSDRRKVDDRHRHGTASSSLSDMNSPSSQIKKGKKEEETSHAVSLLRHMSKGTQDPSMFENAAALRGYARQKFTERAVLLARSLIRLKYDYQRKCSVNDGNNECDEVITQQQQQRKQDIWNNIVGNVQAVCCIGCGPGNDLVGLLCFLEHVKDSLLSDKDNMKNKNLPIVCEAYLCDYVVNAWEDILHPLSDILTSDRCHDISSSSSQRQQRLLGKAVRSRCDISLPLSHPINATLYGRVSALDFFSFSYVLTETRGLWDAFLSDLLSAARSGTVFYFAEPTPWQLHQLIELWGKETVDFMWIDSSMNFPEVAETMRREGPAVLLAVKQ</sequence>
<organism evidence="2">
    <name type="scientific">Corethron hystrix</name>
    <dbReference type="NCBI Taxonomy" id="216773"/>
    <lineage>
        <taxon>Eukaryota</taxon>
        <taxon>Sar</taxon>
        <taxon>Stramenopiles</taxon>
        <taxon>Ochrophyta</taxon>
        <taxon>Bacillariophyta</taxon>
        <taxon>Coscinodiscophyceae</taxon>
        <taxon>Corethrophycidae</taxon>
        <taxon>Corethrales</taxon>
        <taxon>Corethraceae</taxon>
        <taxon>Corethron</taxon>
    </lineage>
</organism>
<proteinExistence type="predicted"/>
<protein>
    <submittedName>
        <fullName evidence="2">Uncharacterized protein</fullName>
    </submittedName>
</protein>
<feature type="compositionally biased region" description="Low complexity" evidence="1">
    <location>
        <begin position="15"/>
        <end position="37"/>
    </location>
</feature>
<feature type="compositionally biased region" description="Low complexity" evidence="1">
    <location>
        <begin position="170"/>
        <end position="181"/>
    </location>
</feature>
<gene>
    <name evidence="2" type="ORF">CHYS00102_LOCUS19633</name>
</gene>
<evidence type="ECO:0000313" key="2">
    <source>
        <dbReference type="EMBL" id="CAD8892425.1"/>
    </source>
</evidence>
<feature type="region of interest" description="Disordered" evidence="1">
    <location>
        <begin position="1"/>
        <end position="56"/>
    </location>
</feature>
<dbReference type="EMBL" id="HBFR01027183">
    <property type="protein sequence ID" value="CAD8892425.1"/>
    <property type="molecule type" value="Transcribed_RNA"/>
</dbReference>
<reference evidence="2" key="1">
    <citation type="submission" date="2021-01" db="EMBL/GenBank/DDBJ databases">
        <authorList>
            <person name="Corre E."/>
            <person name="Pelletier E."/>
            <person name="Niang G."/>
            <person name="Scheremetjew M."/>
            <person name="Finn R."/>
            <person name="Kale V."/>
            <person name="Holt S."/>
            <person name="Cochrane G."/>
            <person name="Meng A."/>
            <person name="Brown T."/>
            <person name="Cohen L."/>
        </authorList>
    </citation>
    <scope>NUCLEOTIDE SEQUENCE</scope>
    <source>
        <strain evidence="2">308</strain>
    </source>
</reference>
<feature type="region of interest" description="Disordered" evidence="1">
    <location>
        <begin position="160"/>
        <end position="194"/>
    </location>
</feature>